<keyword evidence="3" id="KW-0479">Metal-binding</keyword>
<protein>
    <submittedName>
        <fullName evidence="9">PDR/VanB family oxidoreductase</fullName>
    </submittedName>
</protein>
<evidence type="ECO:0000313" key="10">
    <source>
        <dbReference type="Proteomes" id="UP000830925"/>
    </source>
</evidence>
<dbReference type="InterPro" id="IPR006058">
    <property type="entry name" value="2Fe2S_fd_BS"/>
</dbReference>
<dbReference type="GO" id="GO:0016491">
    <property type="term" value="F:oxidoreductase activity"/>
    <property type="evidence" value="ECO:0007669"/>
    <property type="project" value="UniProtKB-KW"/>
</dbReference>
<accession>A0AAE9HA25</accession>
<dbReference type="InterPro" id="IPR050415">
    <property type="entry name" value="MRET"/>
</dbReference>
<evidence type="ECO:0000256" key="5">
    <source>
        <dbReference type="ARBA" id="ARBA00023004"/>
    </source>
</evidence>
<dbReference type="CDD" id="cd06185">
    <property type="entry name" value="PDR_like"/>
    <property type="match status" value="1"/>
</dbReference>
<evidence type="ECO:0000256" key="1">
    <source>
        <dbReference type="ARBA" id="ARBA00022630"/>
    </source>
</evidence>
<evidence type="ECO:0000256" key="6">
    <source>
        <dbReference type="ARBA" id="ARBA00023014"/>
    </source>
</evidence>
<dbReference type="InterPro" id="IPR017938">
    <property type="entry name" value="Riboflavin_synthase-like_b-brl"/>
</dbReference>
<dbReference type="SUPFAM" id="SSF63380">
    <property type="entry name" value="Riboflavin synthase domain-like"/>
    <property type="match status" value="1"/>
</dbReference>
<reference evidence="9" key="1">
    <citation type="submission" date="2022-04" db="EMBL/GenBank/DDBJ databases">
        <title>Genomic mining of Alcaligenes faecalis D334 producing ectoin and derivatives.</title>
        <authorList>
            <person name="Doan V.T."/>
            <person name="Quach N.T."/>
            <person name="Vu T.-H.-N."/>
            <person name="Phi Q.-T."/>
        </authorList>
    </citation>
    <scope>NUCLEOTIDE SEQUENCE</scope>
    <source>
        <strain evidence="9">D334</strain>
    </source>
</reference>
<dbReference type="InterPro" id="IPR036010">
    <property type="entry name" value="2Fe-2S_ferredoxin-like_sf"/>
</dbReference>
<dbReference type="PROSITE" id="PS00197">
    <property type="entry name" value="2FE2S_FER_1"/>
    <property type="match status" value="1"/>
</dbReference>
<dbReference type="SUPFAM" id="SSF54292">
    <property type="entry name" value="2Fe-2S ferredoxin-like"/>
    <property type="match status" value="1"/>
</dbReference>
<dbReference type="Gene3D" id="3.10.20.30">
    <property type="match status" value="1"/>
</dbReference>
<dbReference type="Gene3D" id="3.40.50.80">
    <property type="entry name" value="Nucleotide-binding domain of ferredoxin-NADP reductase (FNR) module"/>
    <property type="match status" value="1"/>
</dbReference>
<evidence type="ECO:0000313" key="9">
    <source>
        <dbReference type="EMBL" id="UPL21089.1"/>
    </source>
</evidence>
<organism evidence="9 10">
    <name type="scientific">Alcaligenes faecalis</name>
    <dbReference type="NCBI Taxonomy" id="511"/>
    <lineage>
        <taxon>Bacteria</taxon>
        <taxon>Pseudomonadati</taxon>
        <taxon>Pseudomonadota</taxon>
        <taxon>Betaproteobacteria</taxon>
        <taxon>Burkholderiales</taxon>
        <taxon>Alcaligenaceae</taxon>
        <taxon>Alcaligenes</taxon>
    </lineage>
</organism>
<dbReference type="PROSITE" id="PS51384">
    <property type="entry name" value="FAD_FR"/>
    <property type="match status" value="1"/>
</dbReference>
<dbReference type="PROSITE" id="PS51085">
    <property type="entry name" value="2FE2S_FER_2"/>
    <property type="match status" value="1"/>
</dbReference>
<keyword evidence="4" id="KW-0560">Oxidoreductase</keyword>
<dbReference type="Pfam" id="PF00111">
    <property type="entry name" value="Fer2"/>
    <property type="match status" value="1"/>
</dbReference>
<dbReference type="PANTHER" id="PTHR47354">
    <property type="entry name" value="NADH OXIDOREDUCTASE HCR"/>
    <property type="match status" value="1"/>
</dbReference>
<dbReference type="GO" id="GO:0051537">
    <property type="term" value="F:2 iron, 2 sulfur cluster binding"/>
    <property type="evidence" value="ECO:0007669"/>
    <property type="project" value="UniProtKB-KW"/>
</dbReference>
<keyword evidence="6" id="KW-0411">Iron-sulfur</keyword>
<dbReference type="PRINTS" id="PR00409">
    <property type="entry name" value="PHDIOXRDTASE"/>
</dbReference>
<evidence type="ECO:0000256" key="3">
    <source>
        <dbReference type="ARBA" id="ARBA00022723"/>
    </source>
</evidence>
<feature type="domain" description="2Fe-2S ferredoxin-type" evidence="7">
    <location>
        <begin position="237"/>
        <end position="322"/>
    </location>
</feature>
<dbReference type="Proteomes" id="UP000830925">
    <property type="component" value="Chromosome"/>
</dbReference>
<dbReference type="CDD" id="cd00207">
    <property type="entry name" value="fer2"/>
    <property type="match status" value="1"/>
</dbReference>
<proteinExistence type="predicted"/>
<dbReference type="PANTHER" id="PTHR47354:SF1">
    <property type="entry name" value="CARNITINE MONOOXYGENASE REDUCTASE SUBUNIT"/>
    <property type="match status" value="1"/>
</dbReference>
<dbReference type="EMBL" id="CP095873">
    <property type="protein sequence ID" value="UPL21089.1"/>
    <property type="molecule type" value="Genomic_DNA"/>
</dbReference>
<dbReference type="SUPFAM" id="SSF52343">
    <property type="entry name" value="Ferredoxin reductase-like, C-terminal NADP-linked domain"/>
    <property type="match status" value="1"/>
</dbReference>
<dbReference type="Pfam" id="PF00175">
    <property type="entry name" value="NAD_binding_1"/>
    <property type="match status" value="1"/>
</dbReference>
<dbReference type="InterPro" id="IPR001041">
    <property type="entry name" value="2Fe-2S_ferredoxin-type"/>
</dbReference>
<dbReference type="AlphaFoldDB" id="A0AAE9HA25"/>
<evidence type="ECO:0000259" key="8">
    <source>
        <dbReference type="PROSITE" id="PS51384"/>
    </source>
</evidence>
<dbReference type="Gene3D" id="2.40.30.10">
    <property type="entry name" value="Translation factors"/>
    <property type="match status" value="1"/>
</dbReference>
<dbReference type="GO" id="GO:0046872">
    <property type="term" value="F:metal ion binding"/>
    <property type="evidence" value="ECO:0007669"/>
    <property type="project" value="UniProtKB-KW"/>
</dbReference>
<sequence length="322" mass="35221">MSTQTLTARIHAMRFEADGIVSVEFQPATEQVLFPSFEPGSHIDLHLPNGLVRNYSLCNPHTDQQRYVVAVLHDRKSRGGSRYVHEQLRVGSTIEISAPRNNFALSDQAPKSVLVAGGIGITPLWCMLQKLAEQGQAVELFYCARNRREAAFVAEIQSLCDSHHILCHFHFDQEQGAGPQLETLLAGQGADTHYYCCGPAPMLDAFEAACQSLGYEHAHIERFAAAPLAQTAPDDAFELRLAKSGQTIQVPAGKSVLDALLDAGIPIEHSCKEGVCGSCETRILEGEADHRDGVLSKKEREAGRSMMVCVSRCKRGPMVLDI</sequence>
<name>A0AAE9HA25_ALCFA</name>
<evidence type="ECO:0000259" key="7">
    <source>
        <dbReference type="PROSITE" id="PS51085"/>
    </source>
</evidence>
<evidence type="ECO:0000256" key="2">
    <source>
        <dbReference type="ARBA" id="ARBA00022714"/>
    </source>
</evidence>
<dbReference type="InterPro" id="IPR001433">
    <property type="entry name" value="OxRdtase_FAD/NAD-bd"/>
</dbReference>
<gene>
    <name evidence="9" type="ORF">MXF72_17135</name>
</gene>
<keyword evidence="1" id="KW-0285">Flavoprotein</keyword>
<dbReference type="RefSeq" id="WP_083054291.1">
    <property type="nucleotide sequence ID" value="NZ_CP095873.1"/>
</dbReference>
<keyword evidence="5" id="KW-0408">Iron</keyword>
<evidence type="ECO:0000256" key="4">
    <source>
        <dbReference type="ARBA" id="ARBA00023002"/>
    </source>
</evidence>
<dbReference type="InterPro" id="IPR012675">
    <property type="entry name" value="Beta-grasp_dom_sf"/>
</dbReference>
<keyword evidence="2" id="KW-0001">2Fe-2S</keyword>
<dbReference type="InterPro" id="IPR017927">
    <property type="entry name" value="FAD-bd_FR_type"/>
</dbReference>
<dbReference type="InterPro" id="IPR039261">
    <property type="entry name" value="FNR_nucleotide-bd"/>
</dbReference>
<feature type="domain" description="FAD-binding FR-type" evidence="8">
    <location>
        <begin position="3"/>
        <end position="106"/>
    </location>
</feature>